<dbReference type="AlphaFoldDB" id="A0AAN6UK94"/>
<accession>A0AAN6UK94</accession>
<evidence type="ECO:0000313" key="1">
    <source>
        <dbReference type="EMBL" id="KAK4134335.1"/>
    </source>
</evidence>
<keyword evidence="2" id="KW-1185">Reference proteome</keyword>
<comment type="caution">
    <text evidence="1">The sequence shown here is derived from an EMBL/GenBank/DDBJ whole genome shotgun (WGS) entry which is preliminary data.</text>
</comment>
<dbReference type="Proteomes" id="UP001304895">
    <property type="component" value="Unassembled WGS sequence"/>
</dbReference>
<protein>
    <submittedName>
        <fullName evidence="1">Uncharacterized protein</fullName>
    </submittedName>
</protein>
<evidence type="ECO:0000313" key="2">
    <source>
        <dbReference type="Proteomes" id="UP001304895"/>
    </source>
</evidence>
<reference evidence="1" key="1">
    <citation type="journal article" date="2023" name="Mol. Phylogenet. Evol.">
        <title>Genome-scale phylogeny and comparative genomics of the fungal order Sordariales.</title>
        <authorList>
            <person name="Hensen N."/>
            <person name="Bonometti L."/>
            <person name="Westerberg I."/>
            <person name="Brannstrom I.O."/>
            <person name="Guillou S."/>
            <person name="Cros-Aarteil S."/>
            <person name="Calhoun S."/>
            <person name="Haridas S."/>
            <person name="Kuo A."/>
            <person name="Mondo S."/>
            <person name="Pangilinan J."/>
            <person name="Riley R."/>
            <person name="LaButti K."/>
            <person name="Andreopoulos B."/>
            <person name="Lipzen A."/>
            <person name="Chen C."/>
            <person name="Yan M."/>
            <person name="Daum C."/>
            <person name="Ng V."/>
            <person name="Clum A."/>
            <person name="Steindorff A."/>
            <person name="Ohm R.A."/>
            <person name="Martin F."/>
            <person name="Silar P."/>
            <person name="Natvig D.O."/>
            <person name="Lalanne C."/>
            <person name="Gautier V."/>
            <person name="Ament-Velasquez S.L."/>
            <person name="Kruys A."/>
            <person name="Hutchinson M.I."/>
            <person name="Powell A.J."/>
            <person name="Barry K."/>
            <person name="Miller A.N."/>
            <person name="Grigoriev I.V."/>
            <person name="Debuchy R."/>
            <person name="Gladieux P."/>
            <person name="Hiltunen Thoren M."/>
            <person name="Johannesson H."/>
        </authorList>
    </citation>
    <scope>NUCLEOTIDE SEQUENCE</scope>
    <source>
        <strain evidence="1">CBS 123565</strain>
    </source>
</reference>
<gene>
    <name evidence="1" type="ORF">BT67DRAFT_315967</name>
</gene>
<dbReference type="EMBL" id="MU853409">
    <property type="protein sequence ID" value="KAK4134335.1"/>
    <property type="molecule type" value="Genomic_DNA"/>
</dbReference>
<proteinExistence type="predicted"/>
<organism evidence="1 2">
    <name type="scientific">Trichocladium antarcticum</name>
    <dbReference type="NCBI Taxonomy" id="1450529"/>
    <lineage>
        <taxon>Eukaryota</taxon>
        <taxon>Fungi</taxon>
        <taxon>Dikarya</taxon>
        <taxon>Ascomycota</taxon>
        <taxon>Pezizomycotina</taxon>
        <taxon>Sordariomycetes</taxon>
        <taxon>Sordariomycetidae</taxon>
        <taxon>Sordariales</taxon>
        <taxon>Chaetomiaceae</taxon>
        <taxon>Trichocladium</taxon>
    </lineage>
</organism>
<reference evidence="1" key="2">
    <citation type="submission" date="2023-05" db="EMBL/GenBank/DDBJ databases">
        <authorList>
            <consortium name="Lawrence Berkeley National Laboratory"/>
            <person name="Steindorff A."/>
            <person name="Hensen N."/>
            <person name="Bonometti L."/>
            <person name="Westerberg I."/>
            <person name="Brannstrom I.O."/>
            <person name="Guillou S."/>
            <person name="Cros-Aarteil S."/>
            <person name="Calhoun S."/>
            <person name="Haridas S."/>
            <person name="Kuo A."/>
            <person name="Mondo S."/>
            <person name="Pangilinan J."/>
            <person name="Riley R."/>
            <person name="Labutti K."/>
            <person name="Andreopoulos B."/>
            <person name="Lipzen A."/>
            <person name="Chen C."/>
            <person name="Yanf M."/>
            <person name="Daum C."/>
            <person name="Ng V."/>
            <person name="Clum A."/>
            <person name="Ohm R."/>
            <person name="Martin F."/>
            <person name="Silar P."/>
            <person name="Natvig D."/>
            <person name="Lalanne C."/>
            <person name="Gautier V."/>
            <person name="Ament-Velasquez S.L."/>
            <person name="Kruys A."/>
            <person name="Hutchinson M.I."/>
            <person name="Powell A.J."/>
            <person name="Barry K."/>
            <person name="Miller A.N."/>
            <person name="Grigoriev I.V."/>
            <person name="Debuchy R."/>
            <person name="Gladieux P."/>
            <person name="Thoren M.H."/>
            <person name="Johannesson H."/>
        </authorList>
    </citation>
    <scope>NUCLEOTIDE SEQUENCE</scope>
    <source>
        <strain evidence="1">CBS 123565</strain>
    </source>
</reference>
<sequence length="158" mass="17976">MWPCGRSTMLPEVKNVDEKTHSVYLASRGPGNRVPLTLTLVTPFLPPRPSTTPDIYTVDISSVSNSNRAQWLRPMSQLTRRIYTLALGSPMSAYPGNWGGMAKARKIDTKQTRKGKHTQNERKYREMQVATSQCQREREAYIMSRGMIHGRQGPHEYP</sequence>
<name>A0AAN6UK94_9PEZI</name>